<proteinExistence type="predicted"/>
<comment type="caution">
    <text evidence="2">The sequence shown here is derived from an EMBL/GenBank/DDBJ whole genome shotgun (WGS) entry which is preliminary data.</text>
</comment>
<gene>
    <name evidence="2" type="ORF">ACFSJ0_56760</name>
</gene>
<evidence type="ECO:0000256" key="1">
    <source>
        <dbReference type="SAM" id="Phobius"/>
    </source>
</evidence>
<feature type="transmembrane region" description="Helical" evidence="1">
    <location>
        <begin position="130"/>
        <end position="151"/>
    </location>
</feature>
<evidence type="ECO:0000313" key="3">
    <source>
        <dbReference type="Proteomes" id="UP001597097"/>
    </source>
</evidence>
<dbReference type="Proteomes" id="UP001597097">
    <property type="component" value="Unassembled WGS sequence"/>
</dbReference>
<accession>A0ABW4GW74</accession>
<protein>
    <submittedName>
        <fullName evidence="2">Uncharacterized protein</fullName>
    </submittedName>
</protein>
<sequence length="156" mass="16032">MADHLPQSPAKPTARRGYAFVIAVAGALLVFCAFLPWTGVEARIGAIGGVSDDMRGIDDSLGVYTLVAGLVTLVFGVAGLFARPLVAALAVVPGVLATVWLLMFVVDPPGVGNGVSVDLGFLSIEPGIRYGWFAALACALAVIALAVLSLVRGRRA</sequence>
<feature type="transmembrane region" description="Helical" evidence="1">
    <location>
        <begin position="18"/>
        <end position="40"/>
    </location>
</feature>
<evidence type="ECO:0000313" key="2">
    <source>
        <dbReference type="EMBL" id="MFD1546581.1"/>
    </source>
</evidence>
<keyword evidence="1" id="KW-1133">Transmembrane helix</keyword>
<keyword evidence="3" id="KW-1185">Reference proteome</keyword>
<organism evidence="2 3">
    <name type="scientific">Nonomuraea guangzhouensis</name>
    <dbReference type="NCBI Taxonomy" id="1291555"/>
    <lineage>
        <taxon>Bacteria</taxon>
        <taxon>Bacillati</taxon>
        <taxon>Actinomycetota</taxon>
        <taxon>Actinomycetes</taxon>
        <taxon>Streptosporangiales</taxon>
        <taxon>Streptosporangiaceae</taxon>
        <taxon>Nonomuraea</taxon>
    </lineage>
</organism>
<feature type="transmembrane region" description="Helical" evidence="1">
    <location>
        <begin position="60"/>
        <end position="78"/>
    </location>
</feature>
<dbReference type="RefSeq" id="WP_219527547.1">
    <property type="nucleotide sequence ID" value="NZ_JAHKRM010000002.1"/>
</dbReference>
<name>A0ABW4GW74_9ACTN</name>
<keyword evidence="1" id="KW-0812">Transmembrane</keyword>
<reference evidence="3" key="1">
    <citation type="journal article" date="2019" name="Int. J. Syst. Evol. Microbiol.">
        <title>The Global Catalogue of Microorganisms (GCM) 10K type strain sequencing project: providing services to taxonomists for standard genome sequencing and annotation.</title>
        <authorList>
            <consortium name="The Broad Institute Genomics Platform"/>
            <consortium name="The Broad Institute Genome Sequencing Center for Infectious Disease"/>
            <person name="Wu L."/>
            <person name="Ma J."/>
        </authorList>
    </citation>
    <scope>NUCLEOTIDE SEQUENCE [LARGE SCALE GENOMIC DNA]</scope>
    <source>
        <strain evidence="3">CGMCC 1.15399</strain>
    </source>
</reference>
<feature type="transmembrane region" description="Helical" evidence="1">
    <location>
        <begin position="85"/>
        <end position="106"/>
    </location>
</feature>
<dbReference type="EMBL" id="JBHUCM010000067">
    <property type="protein sequence ID" value="MFD1546581.1"/>
    <property type="molecule type" value="Genomic_DNA"/>
</dbReference>
<keyword evidence="1" id="KW-0472">Membrane</keyword>